<proteinExistence type="predicted"/>
<dbReference type="Gene3D" id="1.25.40.10">
    <property type="entry name" value="Tetratricopeptide repeat domain"/>
    <property type="match status" value="1"/>
</dbReference>
<protein>
    <submittedName>
        <fullName evidence="6">Tetratricopeptide repeat protein</fullName>
    </submittedName>
</protein>
<dbReference type="InterPro" id="IPR019734">
    <property type="entry name" value="TPR_rpt"/>
</dbReference>
<accession>A0A9D2SYR7</accession>
<evidence type="ECO:0000313" key="6">
    <source>
        <dbReference type="EMBL" id="HJC40753.1"/>
    </source>
</evidence>
<dbReference type="SUPFAM" id="SSF48452">
    <property type="entry name" value="TPR-like"/>
    <property type="match status" value="1"/>
</dbReference>
<dbReference type="GO" id="GO:0051879">
    <property type="term" value="F:Hsp90 protein binding"/>
    <property type="evidence" value="ECO:0007669"/>
    <property type="project" value="TreeGrafter"/>
</dbReference>
<dbReference type="Pfam" id="PF13229">
    <property type="entry name" value="Beta_helix"/>
    <property type="match status" value="1"/>
</dbReference>
<dbReference type="PANTHER" id="PTHR22904:SF523">
    <property type="entry name" value="STRESS-INDUCED-PHOSPHOPROTEIN 1"/>
    <property type="match status" value="1"/>
</dbReference>
<keyword evidence="1" id="KW-0677">Repeat</keyword>
<feature type="repeat" description="TPR" evidence="3">
    <location>
        <begin position="28"/>
        <end position="61"/>
    </location>
</feature>
<dbReference type="Pfam" id="PF14559">
    <property type="entry name" value="TPR_19"/>
    <property type="match status" value="1"/>
</dbReference>
<dbReference type="Pfam" id="PF13414">
    <property type="entry name" value="TPR_11"/>
    <property type="match status" value="1"/>
</dbReference>
<evidence type="ECO:0000313" key="7">
    <source>
        <dbReference type="Proteomes" id="UP000823882"/>
    </source>
</evidence>
<feature type="domain" description="Right handed beta helix" evidence="5">
    <location>
        <begin position="266"/>
        <end position="390"/>
    </location>
</feature>
<evidence type="ECO:0000256" key="4">
    <source>
        <dbReference type="SAM" id="SignalP"/>
    </source>
</evidence>
<feature type="repeat" description="TPR" evidence="3">
    <location>
        <begin position="100"/>
        <end position="133"/>
    </location>
</feature>
<dbReference type="PROSITE" id="PS51257">
    <property type="entry name" value="PROKAR_LIPOPROTEIN"/>
    <property type="match status" value="1"/>
</dbReference>
<dbReference type="SMART" id="SM00028">
    <property type="entry name" value="TPR"/>
    <property type="match status" value="3"/>
</dbReference>
<keyword evidence="2 3" id="KW-0802">TPR repeat</keyword>
<dbReference type="InterPro" id="IPR039448">
    <property type="entry name" value="Beta_helix"/>
</dbReference>
<comment type="caution">
    <text evidence="6">The sequence shown here is derived from an EMBL/GenBank/DDBJ whole genome shotgun (WGS) entry which is preliminary data.</text>
</comment>
<dbReference type="Gene3D" id="2.160.20.10">
    <property type="entry name" value="Single-stranded right-handed beta-helix, Pectin lyase-like"/>
    <property type="match status" value="1"/>
</dbReference>
<gene>
    <name evidence="6" type="ORF">H9701_04290</name>
</gene>
<evidence type="ECO:0000256" key="1">
    <source>
        <dbReference type="ARBA" id="ARBA00022737"/>
    </source>
</evidence>
<dbReference type="Proteomes" id="UP000823882">
    <property type="component" value="Unassembled WGS sequence"/>
</dbReference>
<organism evidence="6 7">
    <name type="scientific">Candidatus Intestinimonas pullistercoris</name>
    <dbReference type="NCBI Taxonomy" id="2838623"/>
    <lineage>
        <taxon>Bacteria</taxon>
        <taxon>Bacillati</taxon>
        <taxon>Bacillota</taxon>
        <taxon>Clostridia</taxon>
        <taxon>Eubacteriales</taxon>
        <taxon>Intestinimonas</taxon>
    </lineage>
</organism>
<evidence type="ECO:0000256" key="2">
    <source>
        <dbReference type="ARBA" id="ARBA00022803"/>
    </source>
</evidence>
<evidence type="ECO:0000259" key="5">
    <source>
        <dbReference type="Pfam" id="PF13229"/>
    </source>
</evidence>
<dbReference type="InterPro" id="IPR011050">
    <property type="entry name" value="Pectin_lyase_fold/virulence"/>
</dbReference>
<dbReference type="InterPro" id="IPR011990">
    <property type="entry name" value="TPR-like_helical_dom_sf"/>
</dbReference>
<dbReference type="EMBL" id="DWWJ01000081">
    <property type="protein sequence ID" value="HJC40753.1"/>
    <property type="molecule type" value="Genomic_DNA"/>
</dbReference>
<name>A0A9D2SYR7_9FIRM</name>
<dbReference type="AlphaFoldDB" id="A0A9D2SYR7"/>
<reference evidence="6" key="2">
    <citation type="submission" date="2021-04" db="EMBL/GenBank/DDBJ databases">
        <authorList>
            <person name="Gilroy R."/>
        </authorList>
    </citation>
    <scope>NUCLEOTIDE SEQUENCE</scope>
    <source>
        <strain evidence="6">CHK186-1790</strain>
    </source>
</reference>
<dbReference type="PANTHER" id="PTHR22904">
    <property type="entry name" value="TPR REPEAT CONTAINING PROTEIN"/>
    <property type="match status" value="1"/>
</dbReference>
<dbReference type="InterPro" id="IPR012334">
    <property type="entry name" value="Pectin_lyas_fold"/>
</dbReference>
<feature type="signal peptide" evidence="4">
    <location>
        <begin position="1"/>
        <end position="22"/>
    </location>
</feature>
<feature type="chain" id="PRO_5038519816" evidence="4">
    <location>
        <begin position="23"/>
        <end position="391"/>
    </location>
</feature>
<evidence type="ECO:0000256" key="3">
    <source>
        <dbReference type="PROSITE-ProRule" id="PRU00339"/>
    </source>
</evidence>
<dbReference type="SUPFAM" id="SSF51126">
    <property type="entry name" value="Pectin lyase-like"/>
    <property type="match status" value="1"/>
</dbReference>
<keyword evidence="4" id="KW-0732">Signal</keyword>
<reference evidence="6" key="1">
    <citation type="journal article" date="2021" name="PeerJ">
        <title>Extensive microbial diversity within the chicken gut microbiome revealed by metagenomics and culture.</title>
        <authorList>
            <person name="Gilroy R."/>
            <person name="Ravi A."/>
            <person name="Getino M."/>
            <person name="Pursley I."/>
            <person name="Horton D.L."/>
            <person name="Alikhan N.F."/>
            <person name="Baker D."/>
            <person name="Gharbi K."/>
            <person name="Hall N."/>
            <person name="Watson M."/>
            <person name="Adriaenssens E.M."/>
            <person name="Foster-Nyarko E."/>
            <person name="Jarju S."/>
            <person name="Secka A."/>
            <person name="Antonio M."/>
            <person name="Oren A."/>
            <person name="Chaudhuri R.R."/>
            <person name="La Ragione R."/>
            <person name="Hildebrand F."/>
            <person name="Pallen M.J."/>
        </authorList>
    </citation>
    <scope>NUCLEOTIDE SEQUENCE</scope>
    <source>
        <strain evidence="6">CHK186-1790</strain>
    </source>
</reference>
<sequence>MKQKLTSLVLALALLLSACAGAGDPAEWQEQYDLGVRYLSEGNYAEAILAFTAAIEIDPRRAEAYVGRGDAYIGSGENEETLAAALADYQKAVDLDESLAPAWLGLTDIHIRQRDFEAALETLREALEKTENDPDVAGWLAEMEAGTFTDSSGNVRRTAITDEAGTVTGYVDTEVFYIGEGSDLHSALYPSDAPILIFLEGKDYDVGYLYLSELSDVTIQGTTGTRLLSSDGEDTILTISACQNLTLRGLTMGHELGSEIMGCSIGVLWIESSQVSMMDCDIFGCGLQGFFAMDSQVYAQDTIIRDCSYNILEASGSVVDFLNCTFSGNGYDGPSDYGIWAGFGTTIRLTGCVFQDNKNPGFYTTYPEDYSEESTVTVEDCTFSGNAWDGG</sequence>
<dbReference type="PROSITE" id="PS50005">
    <property type="entry name" value="TPR"/>
    <property type="match status" value="2"/>
</dbReference>